<dbReference type="GO" id="GO:0016740">
    <property type="term" value="F:transferase activity"/>
    <property type="evidence" value="ECO:0007669"/>
    <property type="project" value="UniProtKB-KW"/>
</dbReference>
<dbReference type="InterPro" id="IPR011063">
    <property type="entry name" value="TilS/TtcA_N"/>
</dbReference>
<dbReference type="PIRSF" id="PIRSF006661">
    <property type="entry name" value="PP-lp_UCP006661"/>
    <property type="match status" value="1"/>
</dbReference>
<dbReference type="RefSeq" id="WP_187011516.1">
    <property type="nucleotide sequence ID" value="NZ_JACRWG010000002.1"/>
</dbReference>
<dbReference type="PANTHER" id="PTHR43169">
    <property type="entry name" value="EXSB FAMILY PROTEIN"/>
    <property type="match status" value="1"/>
</dbReference>
<dbReference type="Gene3D" id="3.40.50.620">
    <property type="entry name" value="HUPs"/>
    <property type="match status" value="1"/>
</dbReference>
<dbReference type="Proteomes" id="UP000603474">
    <property type="component" value="Unassembled WGS sequence"/>
</dbReference>
<dbReference type="EMBL" id="JACRWG010000002">
    <property type="protein sequence ID" value="MBC6008856.1"/>
    <property type="molecule type" value="Genomic_DNA"/>
</dbReference>
<dbReference type="Pfam" id="PF01171">
    <property type="entry name" value="ATP_bind_3"/>
    <property type="match status" value="1"/>
</dbReference>
<dbReference type="SUPFAM" id="SSF52402">
    <property type="entry name" value="Adenine nucleotide alpha hydrolases-like"/>
    <property type="match status" value="1"/>
</dbReference>
<organism evidence="2 3">
    <name type="scientific">Catenibacterium faecis</name>
    <dbReference type="NCBI Taxonomy" id="2764323"/>
    <lineage>
        <taxon>Bacteria</taxon>
        <taxon>Bacillati</taxon>
        <taxon>Bacillota</taxon>
        <taxon>Erysipelotrichia</taxon>
        <taxon>Erysipelotrichales</taxon>
        <taxon>Coprobacillaceae</taxon>
        <taxon>Catenibacterium</taxon>
    </lineage>
</organism>
<name>A0ABR7K818_9FIRM</name>
<protein>
    <submittedName>
        <fullName evidence="2">ATP-dependent sacrificial sulfur transferase LarE</fullName>
    </submittedName>
</protein>
<dbReference type="InterPro" id="IPR014729">
    <property type="entry name" value="Rossmann-like_a/b/a_fold"/>
</dbReference>
<evidence type="ECO:0000259" key="1">
    <source>
        <dbReference type="Pfam" id="PF01171"/>
    </source>
</evidence>
<accession>A0ABR7K818</accession>
<sequence length="266" mass="30398">MNLLTIIDQYLHEDVMIAFSGGVDSTLLLKMAVEASKRYHTHVYAVTIQTALHPVMEADEAKQIAEELGAIHKVIHVDELEGAGIENNPVDRCYLCKKYMFTKVKELAHSLGISTILEGTNADDLKQYRPGIKAIKELGLHSPLLEANMTKKEIRELAGTYDLKAANKPSSPCLATRFPYHTLLNYEEMRKVEKIEDYLHAYGFYNVRARIHNDLVRLEIDQDAFMKCMDYHQEIVLFIKELGYDYVTLDLEGFRSGSQDIKLEEK</sequence>
<reference evidence="2 3" key="1">
    <citation type="submission" date="2020-08" db="EMBL/GenBank/DDBJ databases">
        <authorList>
            <person name="Liu C."/>
            <person name="Sun Q."/>
        </authorList>
    </citation>
    <scope>NUCLEOTIDE SEQUENCE [LARGE SCALE GENOMIC DNA]</scope>
    <source>
        <strain evidence="2 3">NSJ-22</strain>
    </source>
</reference>
<comment type="caution">
    <text evidence="2">The sequence shown here is derived from an EMBL/GenBank/DDBJ whole genome shotgun (WGS) entry which is preliminary data.</text>
</comment>
<dbReference type="InterPro" id="IPR005232">
    <property type="entry name" value="LarE"/>
</dbReference>
<dbReference type="InterPro" id="IPR052188">
    <property type="entry name" value="Ni-pincer_cofactor_biosynth"/>
</dbReference>
<proteinExistence type="predicted"/>
<feature type="domain" description="tRNA(Ile)-lysidine/2-thiocytidine synthase N-terminal" evidence="1">
    <location>
        <begin position="15"/>
        <end position="82"/>
    </location>
</feature>
<gene>
    <name evidence="2" type="primary">larE</name>
    <name evidence="2" type="ORF">H8909_01075</name>
</gene>
<keyword evidence="2" id="KW-0808">Transferase</keyword>
<evidence type="ECO:0000313" key="3">
    <source>
        <dbReference type="Proteomes" id="UP000603474"/>
    </source>
</evidence>
<keyword evidence="3" id="KW-1185">Reference proteome</keyword>
<dbReference type="CDD" id="cd01990">
    <property type="entry name" value="LarE-like"/>
    <property type="match status" value="1"/>
</dbReference>
<dbReference type="NCBIfam" id="TIGR00268">
    <property type="entry name" value="ATP-dependent sacrificial sulfur transferase LarE"/>
    <property type="match status" value="1"/>
</dbReference>
<dbReference type="PANTHER" id="PTHR43169:SF2">
    <property type="entry name" value="NAD_GMP SYNTHASE DOMAIN-CONTAINING PROTEIN"/>
    <property type="match status" value="1"/>
</dbReference>
<evidence type="ECO:0000313" key="2">
    <source>
        <dbReference type="EMBL" id="MBC6008856.1"/>
    </source>
</evidence>